<name>A0ABU4RLK5_9HYPH</name>
<dbReference type="InterPro" id="IPR008462">
    <property type="entry name" value="CsbD"/>
</dbReference>
<dbReference type="EMBL" id="JAXAFJ010000002">
    <property type="protein sequence ID" value="MDX6805703.1"/>
    <property type="molecule type" value="Genomic_DNA"/>
</dbReference>
<dbReference type="SUPFAM" id="SSF69047">
    <property type="entry name" value="Hypothetical protein YjbJ"/>
    <property type="match status" value="1"/>
</dbReference>
<evidence type="ECO:0000256" key="2">
    <source>
        <dbReference type="SAM" id="MobiDB-lite"/>
    </source>
</evidence>
<gene>
    <name evidence="4" type="ORF">SCD90_06480</name>
</gene>
<dbReference type="PANTHER" id="PTHR34977:SF1">
    <property type="entry name" value="UPF0337 PROTEIN YJBJ"/>
    <property type="match status" value="1"/>
</dbReference>
<feature type="domain" description="CsbD-like" evidence="3">
    <location>
        <begin position="6"/>
        <end position="55"/>
    </location>
</feature>
<organism evidence="4 5">
    <name type="scientific">Terrihabitans rhizophilus</name>
    <dbReference type="NCBI Taxonomy" id="3092662"/>
    <lineage>
        <taxon>Bacteria</taxon>
        <taxon>Pseudomonadati</taxon>
        <taxon>Pseudomonadota</taxon>
        <taxon>Alphaproteobacteria</taxon>
        <taxon>Hyphomicrobiales</taxon>
        <taxon>Terrihabitans</taxon>
    </lineage>
</organism>
<protein>
    <submittedName>
        <fullName evidence="4">CsbD family protein</fullName>
    </submittedName>
</protein>
<dbReference type="PIRSF" id="PIRSF039008">
    <property type="entry name" value="YjbJ"/>
    <property type="match status" value="1"/>
</dbReference>
<accession>A0ABU4RLK5</accession>
<evidence type="ECO:0000313" key="5">
    <source>
        <dbReference type="Proteomes" id="UP001274321"/>
    </source>
</evidence>
<keyword evidence="5" id="KW-1185">Reference proteome</keyword>
<dbReference type="InterPro" id="IPR026042">
    <property type="entry name" value="YjbJ"/>
</dbReference>
<comment type="similarity">
    <text evidence="1">Belongs to the UPF0337 (CsbD) family.</text>
</comment>
<dbReference type="RefSeq" id="WP_319843806.1">
    <property type="nucleotide sequence ID" value="NZ_JAXAFJ010000002.1"/>
</dbReference>
<evidence type="ECO:0000259" key="3">
    <source>
        <dbReference type="Pfam" id="PF05532"/>
    </source>
</evidence>
<dbReference type="InterPro" id="IPR050423">
    <property type="entry name" value="UPF0337_stress_rsp"/>
</dbReference>
<evidence type="ECO:0000313" key="4">
    <source>
        <dbReference type="EMBL" id="MDX6805703.1"/>
    </source>
</evidence>
<dbReference type="Gene3D" id="1.10.1470.10">
    <property type="entry name" value="YjbJ"/>
    <property type="match status" value="1"/>
</dbReference>
<dbReference type="Pfam" id="PF05532">
    <property type="entry name" value="CsbD"/>
    <property type="match status" value="1"/>
</dbReference>
<dbReference type="PANTHER" id="PTHR34977">
    <property type="entry name" value="UPF0337 PROTEIN YJBJ"/>
    <property type="match status" value="1"/>
</dbReference>
<dbReference type="InterPro" id="IPR036629">
    <property type="entry name" value="YjbJ_sf"/>
</dbReference>
<dbReference type="Proteomes" id="UP001274321">
    <property type="component" value="Unassembled WGS sequence"/>
</dbReference>
<sequence length="79" mass="9387">MQWKMVEGRWNEFKGNARETWGKLTDDDLDIREGHREALIGRLQSRYGYERTQAEQEADSWSHRLHVRYEEPGPDPITG</sequence>
<evidence type="ECO:0000256" key="1">
    <source>
        <dbReference type="ARBA" id="ARBA00009129"/>
    </source>
</evidence>
<proteinExistence type="inferred from homology"/>
<comment type="caution">
    <text evidence="4">The sequence shown here is derived from an EMBL/GenBank/DDBJ whole genome shotgun (WGS) entry which is preliminary data.</text>
</comment>
<reference evidence="4 5" key="1">
    <citation type="submission" date="2023-11" db="EMBL/GenBank/DDBJ databases">
        <authorList>
            <person name="Bao R."/>
        </authorList>
    </citation>
    <scope>NUCLEOTIDE SEQUENCE [LARGE SCALE GENOMIC DNA]</scope>
    <source>
        <strain evidence="4 5">PJ23</strain>
    </source>
</reference>
<feature type="region of interest" description="Disordered" evidence="2">
    <location>
        <begin position="58"/>
        <end position="79"/>
    </location>
</feature>